<gene>
    <name evidence="4" type="primary">umuC_2</name>
    <name evidence="4" type="ORF">NCTC9185_00356</name>
</gene>
<name>A0A4U9CRR2_RAOTE</name>
<dbReference type="Proteomes" id="UP000339249">
    <property type="component" value="Unassembled WGS sequence"/>
</dbReference>
<dbReference type="InterPro" id="IPR017961">
    <property type="entry name" value="DNA_pol_Y-fam_little_finger"/>
</dbReference>
<dbReference type="Pfam" id="PF13438">
    <property type="entry name" value="DUF4113"/>
    <property type="match status" value="1"/>
</dbReference>
<accession>A0A4U9CRR2</accession>
<feature type="region of interest" description="Disordered" evidence="1">
    <location>
        <begin position="1"/>
        <end position="21"/>
    </location>
</feature>
<organism evidence="4 5">
    <name type="scientific">Raoultella terrigena</name>
    <name type="common">Klebsiella terrigena</name>
    <dbReference type="NCBI Taxonomy" id="577"/>
    <lineage>
        <taxon>Bacteria</taxon>
        <taxon>Pseudomonadati</taxon>
        <taxon>Pseudomonadota</taxon>
        <taxon>Gammaproteobacteria</taxon>
        <taxon>Enterobacterales</taxon>
        <taxon>Enterobacteriaceae</taxon>
        <taxon>Klebsiella/Raoultella group</taxon>
        <taxon>Raoultella</taxon>
    </lineage>
</organism>
<evidence type="ECO:0000256" key="1">
    <source>
        <dbReference type="SAM" id="MobiDB-lite"/>
    </source>
</evidence>
<feature type="domain" description="DNA polymerase Y-family little finger" evidence="2">
    <location>
        <begin position="16"/>
        <end position="69"/>
    </location>
</feature>
<protein>
    <submittedName>
        <fullName evidence="4">DNA polymerase V subunit UmuC</fullName>
    </submittedName>
</protein>
<feature type="domain" description="DUF4113" evidence="3">
    <location>
        <begin position="81"/>
        <end position="111"/>
    </location>
</feature>
<dbReference type="InterPro" id="IPR025188">
    <property type="entry name" value="DUF4113"/>
</dbReference>
<sequence>MRTSPHAENEAFYAPQASGRLATPSDDTRDIIRVAIHALDRVWKDGFRYMKAGIMLGDFFSQGVAQLNLFDEYQPQANSAALMQVVDRLNRSGRGSVWFAGQGIQKSWAMKA</sequence>
<dbReference type="AlphaFoldDB" id="A0A4U9CRR2"/>
<evidence type="ECO:0000259" key="2">
    <source>
        <dbReference type="Pfam" id="PF11799"/>
    </source>
</evidence>
<dbReference type="EMBL" id="CABDVU010000001">
    <property type="protein sequence ID" value="VTN08479.1"/>
    <property type="molecule type" value="Genomic_DNA"/>
</dbReference>
<proteinExistence type="predicted"/>
<evidence type="ECO:0000313" key="4">
    <source>
        <dbReference type="EMBL" id="VTN08479.1"/>
    </source>
</evidence>
<evidence type="ECO:0000259" key="3">
    <source>
        <dbReference type="Pfam" id="PF13438"/>
    </source>
</evidence>
<evidence type="ECO:0000313" key="5">
    <source>
        <dbReference type="Proteomes" id="UP000339249"/>
    </source>
</evidence>
<dbReference type="Pfam" id="PF11799">
    <property type="entry name" value="IMS_C"/>
    <property type="match status" value="1"/>
</dbReference>
<dbReference type="GO" id="GO:0006281">
    <property type="term" value="P:DNA repair"/>
    <property type="evidence" value="ECO:0007669"/>
    <property type="project" value="InterPro"/>
</dbReference>
<dbReference type="GO" id="GO:0003684">
    <property type="term" value="F:damaged DNA binding"/>
    <property type="evidence" value="ECO:0007669"/>
    <property type="project" value="InterPro"/>
</dbReference>
<reference evidence="4 5" key="1">
    <citation type="submission" date="2019-04" db="EMBL/GenBank/DDBJ databases">
        <authorList>
            <consortium name="Pathogen Informatics"/>
        </authorList>
    </citation>
    <scope>NUCLEOTIDE SEQUENCE [LARGE SCALE GENOMIC DNA]</scope>
    <source>
        <strain evidence="4 5">NCTC9185</strain>
    </source>
</reference>